<accession>A0ABS6UDR4</accession>
<feature type="transmembrane region" description="Helical" evidence="2">
    <location>
        <begin position="88"/>
        <end position="108"/>
    </location>
</feature>
<sequence length="383" mass="38775">MTADVHGAAQQEYLAGLRAALADLPDGEVGEILDDVGAHLAELDPDDDLVARLGPPQAYAAELRTAAGYPAAPVAVDTAPAGTGGARFALVALVGSTALVLLAGLVAFEPEAAALVLLLALLLGLAAAPVVFRAGPRVEAVAALPAVRAALASRTAPDSSGGRLLGFLASLQPAWWLLRALAAAALVGLVLGAAGALQVVLTGLVLAPFSVWLGFRARRDRRWLWSVVPLNALAAAVVLGWLVLSPGAPSDQGSSATSSYLPGLWQDGERPIEDIRPVDASGTPLTGVYLFDQDGRPLDVGGYGECAVEDGTRSGAVQPYPRGVPRYDDRTGSCRLVPPGPLVVAVPSATPTPAPAPLATLAPVPPAPTTAPPAPTVQAPPTG</sequence>
<evidence type="ECO:0000313" key="3">
    <source>
        <dbReference type="EMBL" id="MBW0130387.1"/>
    </source>
</evidence>
<keyword evidence="2" id="KW-0472">Membrane</keyword>
<gene>
    <name evidence="3" type="ORF">I4I82_22290</name>
</gene>
<comment type="caution">
    <text evidence="3">The sequence shown here is derived from an EMBL/GenBank/DDBJ whole genome shotgun (WGS) entry which is preliminary data.</text>
</comment>
<feature type="region of interest" description="Disordered" evidence="1">
    <location>
        <begin position="348"/>
        <end position="383"/>
    </location>
</feature>
<evidence type="ECO:0000313" key="4">
    <source>
        <dbReference type="Proteomes" id="UP000694300"/>
    </source>
</evidence>
<dbReference type="RefSeq" id="WP_218595996.1">
    <property type="nucleotide sequence ID" value="NZ_JADQDF010000001.1"/>
</dbReference>
<protein>
    <recommendedName>
        <fullName evidence="5">Proline-rich protein</fullName>
    </recommendedName>
</protein>
<feature type="transmembrane region" description="Helical" evidence="2">
    <location>
        <begin position="222"/>
        <end position="244"/>
    </location>
</feature>
<dbReference type="Proteomes" id="UP000694300">
    <property type="component" value="Unassembled WGS sequence"/>
</dbReference>
<evidence type="ECO:0000256" key="1">
    <source>
        <dbReference type="SAM" id="MobiDB-lite"/>
    </source>
</evidence>
<evidence type="ECO:0000256" key="2">
    <source>
        <dbReference type="SAM" id="Phobius"/>
    </source>
</evidence>
<organism evidence="3 4">
    <name type="scientific">Pseudonocardia oceani</name>
    <dbReference type="NCBI Taxonomy" id="2792013"/>
    <lineage>
        <taxon>Bacteria</taxon>
        <taxon>Bacillati</taxon>
        <taxon>Actinomycetota</taxon>
        <taxon>Actinomycetes</taxon>
        <taxon>Pseudonocardiales</taxon>
        <taxon>Pseudonocardiaceae</taxon>
        <taxon>Pseudonocardia</taxon>
    </lineage>
</organism>
<feature type="transmembrane region" description="Helical" evidence="2">
    <location>
        <begin position="114"/>
        <end position="132"/>
    </location>
</feature>
<keyword evidence="4" id="KW-1185">Reference proteome</keyword>
<keyword evidence="2" id="KW-0812">Transmembrane</keyword>
<reference evidence="3 4" key="1">
    <citation type="submission" date="2020-11" db="EMBL/GenBank/DDBJ databases">
        <title>Pseudonocardia abyssalis sp. nov. and Pseudonocardia oceani sp. nov., description and phylogenomic analysis of two novel actinomycetes isolated from the deep Southern Ocean.</title>
        <authorList>
            <person name="Parra J."/>
        </authorList>
    </citation>
    <scope>NUCLEOTIDE SEQUENCE [LARGE SCALE GENOMIC DNA]</scope>
    <source>
        <strain evidence="4">KRD185</strain>
    </source>
</reference>
<feature type="compositionally biased region" description="Pro residues" evidence="1">
    <location>
        <begin position="363"/>
        <end position="375"/>
    </location>
</feature>
<dbReference type="EMBL" id="JADQDF010000001">
    <property type="protein sequence ID" value="MBW0130387.1"/>
    <property type="molecule type" value="Genomic_DNA"/>
</dbReference>
<proteinExistence type="predicted"/>
<keyword evidence="2" id="KW-1133">Transmembrane helix</keyword>
<feature type="transmembrane region" description="Helical" evidence="2">
    <location>
        <begin position="196"/>
        <end position="215"/>
    </location>
</feature>
<dbReference type="Pfam" id="PF22564">
    <property type="entry name" value="HAAS"/>
    <property type="match status" value="1"/>
</dbReference>
<name>A0ABS6UDR4_9PSEU</name>
<evidence type="ECO:0008006" key="5">
    <source>
        <dbReference type="Google" id="ProtNLM"/>
    </source>
</evidence>